<gene>
    <name evidence="1" type="ORF">V6N11_021664</name>
</gene>
<sequence length="195" mass="21307">MGGTTTPRIGWIKSGRLDELASPLHTSTSVPTFGEIGVMPTKGKGEPSCKSIEGSPTLVGAHSAKDSTKILWLSAGSRIVTPDFSDKNVCHIYNSSLPRKESVDQVSCPLGCSKPPSWTSNICFRQKVWDSKCAGREKLQCILRNLDSRVVNPAPIVDELSCSKAITCPQTRYPLCLMVHSSERLLKQVMIRDFS</sequence>
<evidence type="ECO:0000313" key="1">
    <source>
        <dbReference type="EMBL" id="KAK8482892.1"/>
    </source>
</evidence>
<protein>
    <submittedName>
        <fullName evidence="1">Uncharacterized protein</fullName>
    </submittedName>
</protein>
<comment type="caution">
    <text evidence="1">The sequence shown here is derived from an EMBL/GenBank/DDBJ whole genome shotgun (WGS) entry which is preliminary data.</text>
</comment>
<reference evidence="1 2" key="1">
    <citation type="journal article" date="2024" name="G3 (Bethesda)">
        <title>Genome assembly of Hibiscus sabdariffa L. provides insights into metabolisms of medicinal natural products.</title>
        <authorList>
            <person name="Kim T."/>
        </authorList>
    </citation>
    <scope>NUCLEOTIDE SEQUENCE [LARGE SCALE GENOMIC DNA]</scope>
    <source>
        <strain evidence="1">TK-2024</strain>
        <tissue evidence="1">Old leaves</tissue>
    </source>
</reference>
<keyword evidence="2" id="KW-1185">Reference proteome</keyword>
<dbReference type="Proteomes" id="UP001396334">
    <property type="component" value="Unassembled WGS sequence"/>
</dbReference>
<organism evidence="1 2">
    <name type="scientific">Hibiscus sabdariffa</name>
    <name type="common">roselle</name>
    <dbReference type="NCBI Taxonomy" id="183260"/>
    <lineage>
        <taxon>Eukaryota</taxon>
        <taxon>Viridiplantae</taxon>
        <taxon>Streptophyta</taxon>
        <taxon>Embryophyta</taxon>
        <taxon>Tracheophyta</taxon>
        <taxon>Spermatophyta</taxon>
        <taxon>Magnoliopsida</taxon>
        <taxon>eudicotyledons</taxon>
        <taxon>Gunneridae</taxon>
        <taxon>Pentapetalae</taxon>
        <taxon>rosids</taxon>
        <taxon>malvids</taxon>
        <taxon>Malvales</taxon>
        <taxon>Malvaceae</taxon>
        <taxon>Malvoideae</taxon>
        <taxon>Hibiscus</taxon>
    </lineage>
</organism>
<accession>A0ABR1ZQQ6</accession>
<evidence type="ECO:0000313" key="2">
    <source>
        <dbReference type="Proteomes" id="UP001396334"/>
    </source>
</evidence>
<dbReference type="EMBL" id="JBBPBN010000726">
    <property type="protein sequence ID" value="KAK8482892.1"/>
    <property type="molecule type" value="Genomic_DNA"/>
</dbReference>
<proteinExistence type="predicted"/>
<name>A0ABR1ZQQ6_9ROSI</name>